<dbReference type="CDD" id="cd03699">
    <property type="entry name" value="EF4_II"/>
    <property type="match status" value="1"/>
</dbReference>
<dbReference type="InterPro" id="IPR004161">
    <property type="entry name" value="EFTu-like_2"/>
</dbReference>
<evidence type="ECO:0000256" key="5">
    <source>
        <dbReference type="ARBA" id="ARBA00023134"/>
    </source>
</evidence>
<dbReference type="InterPro" id="IPR031157">
    <property type="entry name" value="G_TR_CS"/>
</dbReference>
<evidence type="ECO:0000313" key="9">
    <source>
        <dbReference type="EMBL" id="MEI4829339.1"/>
    </source>
</evidence>
<dbReference type="Pfam" id="PF00679">
    <property type="entry name" value="EFG_C"/>
    <property type="match status" value="1"/>
</dbReference>
<evidence type="ECO:0000256" key="4">
    <source>
        <dbReference type="ARBA" id="ARBA00022917"/>
    </source>
</evidence>
<keyword evidence="5 7" id="KW-0342">GTP-binding</keyword>
<dbReference type="Proteomes" id="UP001367922">
    <property type="component" value="Unassembled WGS sequence"/>
</dbReference>
<keyword evidence="9" id="KW-0251">Elongation factor</keyword>
<evidence type="ECO:0000256" key="1">
    <source>
        <dbReference type="ARBA" id="ARBA00005454"/>
    </source>
</evidence>
<dbReference type="InterPro" id="IPR000640">
    <property type="entry name" value="EFG_V-like"/>
</dbReference>
<feature type="binding site" evidence="7">
    <location>
        <begin position="23"/>
        <end position="28"/>
    </location>
    <ligand>
        <name>GTP</name>
        <dbReference type="ChEBI" id="CHEBI:37565"/>
    </ligand>
</feature>
<keyword evidence="6 7" id="KW-0472">Membrane</keyword>
<dbReference type="Pfam" id="PF00009">
    <property type="entry name" value="GTP_EFTU"/>
    <property type="match status" value="1"/>
</dbReference>
<dbReference type="InterPro" id="IPR038363">
    <property type="entry name" value="LepA_C_sf"/>
</dbReference>
<proteinExistence type="inferred from homology"/>
<dbReference type="RefSeq" id="WP_336481711.1">
    <property type="nucleotide sequence ID" value="NZ_JBAWSV010000002.1"/>
</dbReference>
<keyword evidence="3 7" id="KW-0378">Hydrolase</keyword>
<dbReference type="InterPro" id="IPR006297">
    <property type="entry name" value="EF-4"/>
</dbReference>
<gene>
    <name evidence="7 9" type="primary">lepA</name>
    <name evidence="9" type="ORF">WAX78_07710</name>
</gene>
<dbReference type="Gene3D" id="2.40.30.10">
    <property type="entry name" value="Translation factors"/>
    <property type="match status" value="1"/>
</dbReference>
<dbReference type="PANTHER" id="PTHR43512">
    <property type="entry name" value="TRANSLATION FACTOR GUF1-RELATED"/>
    <property type="match status" value="1"/>
</dbReference>
<evidence type="ECO:0000313" key="10">
    <source>
        <dbReference type="Proteomes" id="UP001367922"/>
    </source>
</evidence>
<dbReference type="NCBIfam" id="TIGR01393">
    <property type="entry name" value="lepA"/>
    <property type="match status" value="1"/>
</dbReference>
<keyword evidence="7" id="KW-1003">Cell membrane</keyword>
<name>A0ABU8FTS0_9BACI</name>
<dbReference type="InterPro" id="IPR000795">
    <property type="entry name" value="T_Tr_GTP-bd_dom"/>
</dbReference>
<dbReference type="CDD" id="cd03709">
    <property type="entry name" value="lepA_C"/>
    <property type="match status" value="1"/>
</dbReference>
<feature type="binding site" evidence="7">
    <location>
        <begin position="140"/>
        <end position="143"/>
    </location>
    <ligand>
        <name>GTP</name>
        <dbReference type="ChEBI" id="CHEBI:37565"/>
    </ligand>
</feature>
<dbReference type="Gene3D" id="3.30.70.240">
    <property type="match status" value="1"/>
</dbReference>
<comment type="caution">
    <text evidence="9">The sequence shown here is derived from an EMBL/GenBank/DDBJ whole genome shotgun (WGS) entry which is preliminary data.</text>
</comment>
<dbReference type="PANTHER" id="PTHR43512:SF4">
    <property type="entry name" value="TRANSLATION FACTOR GUF1 HOMOLOG, CHLOROPLASTIC"/>
    <property type="match status" value="1"/>
</dbReference>
<organism evidence="9 10">
    <name type="scientific">Bacillus yunxiaonensis</name>
    <dbReference type="NCBI Taxonomy" id="3127665"/>
    <lineage>
        <taxon>Bacteria</taxon>
        <taxon>Bacillati</taxon>
        <taxon>Bacillota</taxon>
        <taxon>Bacilli</taxon>
        <taxon>Bacillales</taxon>
        <taxon>Bacillaceae</taxon>
        <taxon>Bacillus</taxon>
    </lineage>
</organism>
<dbReference type="SUPFAM" id="SSF52540">
    <property type="entry name" value="P-loop containing nucleoside triphosphate hydrolases"/>
    <property type="match status" value="1"/>
</dbReference>
<dbReference type="GO" id="GO:0003746">
    <property type="term" value="F:translation elongation factor activity"/>
    <property type="evidence" value="ECO:0007669"/>
    <property type="project" value="UniProtKB-KW"/>
</dbReference>
<accession>A0ABU8FTS0</accession>
<dbReference type="InterPro" id="IPR035654">
    <property type="entry name" value="LepA_IV"/>
</dbReference>
<dbReference type="Pfam" id="PF03144">
    <property type="entry name" value="GTP_EFTU_D2"/>
    <property type="match status" value="1"/>
</dbReference>
<evidence type="ECO:0000256" key="2">
    <source>
        <dbReference type="ARBA" id="ARBA00022741"/>
    </source>
</evidence>
<dbReference type="Gene3D" id="3.40.50.300">
    <property type="entry name" value="P-loop containing nucleotide triphosphate hydrolases"/>
    <property type="match status" value="1"/>
</dbReference>
<dbReference type="InterPro" id="IPR013842">
    <property type="entry name" value="LepA_CTD"/>
</dbReference>
<dbReference type="PRINTS" id="PR00315">
    <property type="entry name" value="ELONGATNFCT"/>
</dbReference>
<dbReference type="Gene3D" id="3.30.70.2570">
    <property type="entry name" value="Elongation factor 4, C-terminal domain"/>
    <property type="match status" value="1"/>
</dbReference>
<dbReference type="SUPFAM" id="SSF54980">
    <property type="entry name" value="EF-G C-terminal domain-like"/>
    <property type="match status" value="2"/>
</dbReference>
<dbReference type="InterPro" id="IPR005225">
    <property type="entry name" value="Small_GTP-bd"/>
</dbReference>
<dbReference type="CDD" id="cd01890">
    <property type="entry name" value="LepA"/>
    <property type="match status" value="1"/>
</dbReference>
<dbReference type="CDD" id="cd16260">
    <property type="entry name" value="EF4_III"/>
    <property type="match status" value="1"/>
</dbReference>
<comment type="catalytic activity">
    <reaction evidence="7">
        <text>GTP + H2O = GDP + phosphate + H(+)</text>
        <dbReference type="Rhea" id="RHEA:19669"/>
        <dbReference type="ChEBI" id="CHEBI:15377"/>
        <dbReference type="ChEBI" id="CHEBI:15378"/>
        <dbReference type="ChEBI" id="CHEBI:37565"/>
        <dbReference type="ChEBI" id="CHEBI:43474"/>
        <dbReference type="ChEBI" id="CHEBI:58189"/>
        <dbReference type="EC" id="3.6.5.n1"/>
    </reaction>
</comment>
<evidence type="ECO:0000259" key="8">
    <source>
        <dbReference type="PROSITE" id="PS51722"/>
    </source>
</evidence>
<dbReference type="InterPro" id="IPR027417">
    <property type="entry name" value="P-loop_NTPase"/>
</dbReference>
<dbReference type="SMART" id="SM00838">
    <property type="entry name" value="EFG_C"/>
    <property type="match status" value="1"/>
</dbReference>
<dbReference type="InterPro" id="IPR035647">
    <property type="entry name" value="EFG_III/V"/>
</dbReference>
<reference evidence="9 10" key="1">
    <citation type="submission" date="2024-01" db="EMBL/GenBank/DDBJ databases">
        <title>Seven novel Bacillus-like species.</title>
        <authorList>
            <person name="Liu G."/>
        </authorList>
    </citation>
    <scope>NUCLEOTIDE SEQUENCE [LARGE SCALE GENOMIC DNA]</scope>
    <source>
        <strain evidence="9 10">FJAT-53711</strain>
    </source>
</reference>
<protein>
    <recommendedName>
        <fullName evidence="7">Elongation factor 4</fullName>
        <shortName evidence="7">EF-4</shortName>
        <ecNumber evidence="7">3.6.5.n1</ecNumber>
    </recommendedName>
    <alternativeName>
        <fullName evidence="7">Ribosomal back-translocase LepA</fullName>
    </alternativeName>
</protein>
<keyword evidence="4 7" id="KW-0648">Protein biosynthesis</keyword>
<comment type="function">
    <text evidence="7">Required for accurate and efficient protein synthesis under certain stress conditions. May act as a fidelity factor of the translation reaction, by catalyzing a one-codon backward translocation of tRNAs on improperly translocated ribosomes. Back-translocation proceeds from a post-translocation (POST) complex to a pre-translocation (PRE) complex, thus giving elongation factor G a second chance to translocate the tRNAs correctly. Binds to ribosomes in a GTP-dependent manner.</text>
</comment>
<dbReference type="Pfam" id="PF06421">
    <property type="entry name" value="LepA_C"/>
    <property type="match status" value="1"/>
</dbReference>
<feature type="domain" description="Tr-type G" evidence="8">
    <location>
        <begin position="11"/>
        <end position="193"/>
    </location>
</feature>
<keyword evidence="10" id="KW-1185">Reference proteome</keyword>
<dbReference type="HAMAP" id="MF_00071">
    <property type="entry name" value="LepA"/>
    <property type="match status" value="1"/>
</dbReference>
<sequence>MNKEERAKRQSKIRNFSIIAHIDHGKSTLADRILEKTNALTQREMKAQLLDSMDLERERGITIKLNAVQLTYKAKDGEEYILHLIDTPGHVDFTYEVSRSLAACEGAILVVDAAQGIEAQTLANVYLALDNNLEILPVINKIDLPSADPERVRQEVEDVIGLDASEAVLASAKAGIGIEEILEQIVEKVPAPAGDSEEPLQCMIFDSLYDPYRGVIAYIRVVNGTVKVGDKVRMMATGKEFEVTEVGVFTPKTTQREELTVGDVGFLAASIKNVGDTRVGDTITHAKRPAAEPLPGYRKLNPMVFCGLYPIDSARYNDLRDALEKLELNDSALEFEPETSQALGFGFRCGFLGLLHMEIIQERIEREFKIDLITTAPSVIYKVYLTNGEDMTVDNPSNMPDPQSLDRVEEPYVKASIMVPNDYVGAVMEICQGKRGTFIDMQYLDETRVTLTYEIPLSEIVYDFFDQLKSNTKGYASFDYELIGYKPSKLVKMDILLNGEQVDALSFIVHRDSAYDRGKVIVEKLKELIPRQQFEVPIQATIGNKVVARSTIKAMRKNVLAKCYGGDISRKRKLLEKQKEGKKRMKSVGSVEVPQEAFMAVLKMDDN</sequence>
<evidence type="ECO:0000256" key="6">
    <source>
        <dbReference type="ARBA" id="ARBA00023136"/>
    </source>
</evidence>
<dbReference type="PROSITE" id="PS00301">
    <property type="entry name" value="G_TR_1"/>
    <property type="match status" value="1"/>
</dbReference>
<evidence type="ECO:0000256" key="3">
    <source>
        <dbReference type="ARBA" id="ARBA00022801"/>
    </source>
</evidence>
<dbReference type="Gene3D" id="3.30.70.870">
    <property type="entry name" value="Elongation Factor G (Translational Gtpase), domain 3"/>
    <property type="match status" value="1"/>
</dbReference>
<dbReference type="EC" id="3.6.5.n1" evidence="7"/>
<dbReference type="PROSITE" id="PS51722">
    <property type="entry name" value="G_TR_2"/>
    <property type="match status" value="1"/>
</dbReference>
<dbReference type="NCBIfam" id="TIGR00231">
    <property type="entry name" value="small_GTP"/>
    <property type="match status" value="1"/>
</dbReference>
<evidence type="ECO:0000256" key="7">
    <source>
        <dbReference type="HAMAP-Rule" id="MF_00071"/>
    </source>
</evidence>
<dbReference type="EMBL" id="JBAWSV010000002">
    <property type="protein sequence ID" value="MEI4829339.1"/>
    <property type="molecule type" value="Genomic_DNA"/>
</dbReference>
<comment type="subcellular location">
    <subcellularLocation>
        <location evidence="7">Cell membrane</location>
        <topology evidence="7">Peripheral membrane protein</topology>
        <orientation evidence="7">Cytoplasmic side</orientation>
    </subcellularLocation>
</comment>
<keyword evidence="2 7" id="KW-0547">Nucleotide-binding</keyword>
<comment type="similarity">
    <text evidence="1 7">Belongs to the TRAFAC class translation factor GTPase superfamily. Classic translation factor GTPase family. LepA subfamily.</text>
</comment>